<protein>
    <recommendedName>
        <fullName evidence="1">NERD domain-containing protein</fullName>
    </recommendedName>
</protein>
<dbReference type="Pfam" id="PF08378">
    <property type="entry name" value="NERD"/>
    <property type="match status" value="1"/>
</dbReference>
<dbReference type="PROSITE" id="PS50965">
    <property type="entry name" value="NERD"/>
    <property type="match status" value="1"/>
</dbReference>
<comment type="caution">
    <text evidence="2">The sequence shown here is derived from an EMBL/GenBank/DDBJ whole genome shotgun (WGS) entry which is preliminary data.</text>
</comment>
<dbReference type="Proteomes" id="UP000185568">
    <property type="component" value="Unassembled WGS sequence"/>
</dbReference>
<dbReference type="AlphaFoldDB" id="A0A1Q8QA36"/>
<gene>
    <name evidence="2" type="ORF">BTO30_01605</name>
</gene>
<dbReference type="EMBL" id="MSDU01000003">
    <property type="protein sequence ID" value="OLN24135.1"/>
    <property type="molecule type" value="Genomic_DNA"/>
</dbReference>
<dbReference type="RefSeq" id="WP_075396954.1">
    <property type="nucleotide sequence ID" value="NZ_MSDU01000003.1"/>
</dbReference>
<evidence type="ECO:0000313" key="2">
    <source>
        <dbReference type="EMBL" id="OLN24135.1"/>
    </source>
</evidence>
<organism evidence="2 3">
    <name type="scientific">Domibacillus antri</name>
    <dbReference type="NCBI Taxonomy" id="1714264"/>
    <lineage>
        <taxon>Bacteria</taxon>
        <taxon>Bacillati</taxon>
        <taxon>Bacillota</taxon>
        <taxon>Bacilli</taxon>
        <taxon>Bacillales</taxon>
        <taxon>Bacillaceae</taxon>
        <taxon>Domibacillus</taxon>
    </lineage>
</organism>
<name>A0A1Q8QA36_9BACI</name>
<keyword evidence="3" id="KW-1185">Reference proteome</keyword>
<feature type="domain" description="NERD" evidence="1">
    <location>
        <begin position="33"/>
        <end position="146"/>
    </location>
</feature>
<evidence type="ECO:0000313" key="3">
    <source>
        <dbReference type="Proteomes" id="UP000185568"/>
    </source>
</evidence>
<reference evidence="2 3" key="1">
    <citation type="submission" date="2016-12" db="EMBL/GenBank/DDBJ databases">
        <title>Domibacillus antri genome sequencing.</title>
        <authorList>
            <person name="Verma A."/>
            <person name="Krishnamurthi S."/>
        </authorList>
    </citation>
    <scope>NUCLEOTIDE SEQUENCE [LARGE SCALE GENOMIC DNA]</scope>
    <source>
        <strain evidence="2 3">XD80</strain>
    </source>
</reference>
<sequence>MKKSILYAKLESLDRRLIKPSREVKEEIARCAAGFEGERKLLYYLSEINGPIRILHDIRLPFPNGFAHFQIDTLVITRSLLLIIDAKHFSGHLIFDRNTRQLIRGQQTFEDPITQVLRHKRGLEHWLDKPVPILPVVALTHPNVRMEMTPSDSADQSFIMYAQEIPAKLDEFLHQKNPILTEKEVHLLANRLQFYHKPYDPDVVTQFRICPEQLQQGIQCFQCKQWSVKRVKRKWICFNCGAALKDPHLPALKDYVRLFGVRTVNRQMREFTGIESASAVKKLLRKWAVEKEGETKGRVYILPEEWKWE</sequence>
<accession>A0A1Q8QA36</accession>
<dbReference type="STRING" id="1714264.BTO30_01605"/>
<evidence type="ECO:0000259" key="1">
    <source>
        <dbReference type="PROSITE" id="PS50965"/>
    </source>
</evidence>
<dbReference type="OrthoDB" id="569879at2"/>
<proteinExistence type="predicted"/>
<dbReference type="InterPro" id="IPR011528">
    <property type="entry name" value="NERD"/>
</dbReference>